<dbReference type="InterPro" id="IPR022657">
    <property type="entry name" value="De-COase2_CS"/>
</dbReference>
<dbReference type="InterPro" id="IPR029063">
    <property type="entry name" value="SAM-dependent_MTases_sf"/>
</dbReference>
<organism evidence="1 2">
    <name type="scientific">Rhizosaccharibacter radicis</name>
    <dbReference type="NCBI Taxonomy" id="2782605"/>
    <lineage>
        <taxon>Bacteria</taxon>
        <taxon>Pseudomonadati</taxon>
        <taxon>Pseudomonadota</taxon>
        <taxon>Alphaproteobacteria</taxon>
        <taxon>Acetobacterales</taxon>
        <taxon>Acetobacteraceae</taxon>
        <taxon>Rhizosaccharibacter</taxon>
    </lineage>
</organism>
<protein>
    <recommendedName>
        <fullName evidence="3">Methyltransferase domain-containing protein</fullName>
    </recommendedName>
</protein>
<dbReference type="EMBL" id="JAMZEJ010000003">
    <property type="protein sequence ID" value="MCQ8240346.1"/>
    <property type="molecule type" value="Genomic_DNA"/>
</dbReference>
<dbReference type="Gene3D" id="3.40.50.150">
    <property type="entry name" value="Vaccinia Virus protein VP39"/>
    <property type="match status" value="1"/>
</dbReference>
<gene>
    <name evidence="1" type="ORF">NFI88_05745</name>
</gene>
<dbReference type="RefSeq" id="WP_422919075.1">
    <property type="nucleotide sequence ID" value="NZ_JAMZEJ010000003.1"/>
</dbReference>
<evidence type="ECO:0000313" key="2">
    <source>
        <dbReference type="Proteomes" id="UP001524547"/>
    </source>
</evidence>
<accession>A0ABT1VVH8</accession>
<reference evidence="1 2" key="1">
    <citation type="submission" date="2022-06" db="EMBL/GenBank/DDBJ databases">
        <title>Rhizosaccharibacter gen. nov. sp. nov. KSS12, endophytic bacteria isolated from sugarcane.</title>
        <authorList>
            <person name="Pitiwittayakul N."/>
        </authorList>
    </citation>
    <scope>NUCLEOTIDE SEQUENCE [LARGE SCALE GENOMIC DNA]</scope>
    <source>
        <strain evidence="1 2">KSS12</strain>
    </source>
</reference>
<dbReference type="Proteomes" id="UP001524547">
    <property type="component" value="Unassembled WGS sequence"/>
</dbReference>
<name>A0ABT1VVH8_9PROT</name>
<keyword evidence="2" id="KW-1185">Reference proteome</keyword>
<evidence type="ECO:0008006" key="3">
    <source>
        <dbReference type="Google" id="ProtNLM"/>
    </source>
</evidence>
<dbReference type="PROSITE" id="PS00879">
    <property type="entry name" value="ODR_DC_2_2"/>
    <property type="match status" value="1"/>
</dbReference>
<dbReference type="SUPFAM" id="SSF53335">
    <property type="entry name" value="S-adenosyl-L-methionine-dependent methyltransferases"/>
    <property type="match status" value="1"/>
</dbReference>
<dbReference type="CDD" id="cd02440">
    <property type="entry name" value="AdoMet_MTases"/>
    <property type="match status" value="1"/>
</dbReference>
<evidence type="ECO:0000313" key="1">
    <source>
        <dbReference type="EMBL" id="MCQ8240346.1"/>
    </source>
</evidence>
<comment type="caution">
    <text evidence="1">The sequence shown here is derived from an EMBL/GenBank/DDBJ whole genome shotgun (WGS) entry which is preliminary data.</text>
</comment>
<proteinExistence type="predicted"/>
<sequence length="244" mass="28518">MARFPHRLLQPEMMDDPDCSPDEFRRGLRDLEKVNRLTLAYRPTLEFLALAVRRMPAGIGRPNRPLRLLDVGGGFGDMLRVADRWAARRGIVLEMTSLDRSPAARLAGVAGAPTRQPIHWITADLFTFRPERPPDLVISSLFAHHLDDEAVMRFLFWMERHAAYGWFINDLHRHALPFHVFRWWSRLAGWHRFVQHDGPVSIGRGFTRADWEGLLRQCELSGVARIEWWMPFRWGVRRLRVPSR</sequence>